<accession>A0ABN2PVQ6</accession>
<comment type="caution">
    <text evidence="2">The sequence shown here is derived from an EMBL/GenBank/DDBJ whole genome shotgun (WGS) entry which is preliminary data.</text>
</comment>
<feature type="domain" description="HTH iclR-type" evidence="1">
    <location>
        <begin position="161"/>
        <end position="208"/>
    </location>
</feature>
<dbReference type="RefSeq" id="WP_344265884.1">
    <property type="nucleotide sequence ID" value="NZ_BAAAMJ010000070.1"/>
</dbReference>
<sequence length="384" mass="41383">MAGGLHSERELLQAGLARLRDLLGDGWAVAPLLTEFSGTRGGRFDALVEVSSPGGEDGHSARLLAEVKTHITPKDVEQVLLPMRDAMRRVGSDSRLLVICPWVSPRAQQVLRDHGIGYLDMTGNAWLRLDRPAVVVRTDGAVRSPRPHSARSPKPQLAGAKAGRLVRLLADVRPPYRADPLAKASGLSLPYVSRLLDALEEQLLVRRDSRVVTEVDWPGILRLRAGQLSLLKSHTYVSAIAPSGPQQVVNRLRHQVAVAGREFAVTGTHAAHTVAPLAVGGQLMIYVPDSPGAAEQMIQETGLLPTDEGADVLLLRARDEVVFQRARTVDGVRYVALSQLALDCLSGPGRMPAEGEAVVSYMAGNESEWRVGSLEEVRPGGSPE</sequence>
<reference evidence="2 3" key="1">
    <citation type="journal article" date="2019" name="Int. J. Syst. Evol. Microbiol.">
        <title>The Global Catalogue of Microorganisms (GCM) 10K type strain sequencing project: providing services to taxonomists for standard genome sequencing and annotation.</title>
        <authorList>
            <consortium name="The Broad Institute Genomics Platform"/>
            <consortium name="The Broad Institute Genome Sequencing Center for Infectious Disease"/>
            <person name="Wu L."/>
            <person name="Ma J."/>
        </authorList>
    </citation>
    <scope>NUCLEOTIDE SEQUENCE [LARGE SCALE GENOMIC DNA]</scope>
    <source>
        <strain evidence="2 3">JCM 13581</strain>
    </source>
</reference>
<dbReference type="Pfam" id="PF09339">
    <property type="entry name" value="HTH_IclR"/>
    <property type="match status" value="1"/>
</dbReference>
<organism evidence="2 3">
    <name type="scientific">Streptomyces sodiiphilus</name>
    <dbReference type="NCBI Taxonomy" id="226217"/>
    <lineage>
        <taxon>Bacteria</taxon>
        <taxon>Bacillati</taxon>
        <taxon>Actinomycetota</taxon>
        <taxon>Actinomycetes</taxon>
        <taxon>Kitasatosporales</taxon>
        <taxon>Streptomycetaceae</taxon>
        <taxon>Streptomyces</taxon>
    </lineage>
</organism>
<evidence type="ECO:0000259" key="1">
    <source>
        <dbReference type="Pfam" id="PF09339"/>
    </source>
</evidence>
<dbReference type="SUPFAM" id="SSF46785">
    <property type="entry name" value="Winged helix' DNA-binding domain"/>
    <property type="match status" value="1"/>
</dbReference>
<dbReference type="InterPro" id="IPR005471">
    <property type="entry name" value="Tscrpt_reg_IclR_N"/>
</dbReference>
<evidence type="ECO:0000313" key="3">
    <source>
        <dbReference type="Proteomes" id="UP001501303"/>
    </source>
</evidence>
<proteinExistence type="predicted"/>
<dbReference type="Proteomes" id="UP001501303">
    <property type="component" value="Unassembled WGS sequence"/>
</dbReference>
<dbReference type="InterPro" id="IPR036390">
    <property type="entry name" value="WH_DNA-bd_sf"/>
</dbReference>
<gene>
    <name evidence="2" type="ORF">GCM10009716_45120</name>
</gene>
<name>A0ABN2PVQ6_9ACTN</name>
<keyword evidence="3" id="KW-1185">Reference proteome</keyword>
<dbReference type="EMBL" id="BAAAMJ010000070">
    <property type="protein sequence ID" value="GAA1932931.1"/>
    <property type="molecule type" value="Genomic_DNA"/>
</dbReference>
<evidence type="ECO:0000313" key="2">
    <source>
        <dbReference type="EMBL" id="GAA1932931.1"/>
    </source>
</evidence>
<protein>
    <recommendedName>
        <fullName evidence="1">HTH iclR-type domain-containing protein</fullName>
    </recommendedName>
</protein>